<sequence>MRNNNAPWGKVGTDGYCGPNHGPNCHICRQYGGIEIRTNDKGHQSIQGETGLFYCGKKMPI</sequence>
<evidence type="ECO:0000313" key="2">
    <source>
        <dbReference type="EMBL" id="CAF1578468.1"/>
    </source>
</evidence>
<proteinExistence type="predicted"/>
<dbReference type="Proteomes" id="UP000663870">
    <property type="component" value="Unassembled WGS sequence"/>
</dbReference>
<evidence type="ECO:0000313" key="3">
    <source>
        <dbReference type="Proteomes" id="UP000663870"/>
    </source>
</evidence>
<dbReference type="EMBL" id="CAJNOH010002729">
    <property type="protein sequence ID" value="CAF1307953.1"/>
    <property type="molecule type" value="Genomic_DNA"/>
</dbReference>
<organism evidence="2 3">
    <name type="scientific">Rotaria sordida</name>
    <dbReference type="NCBI Taxonomy" id="392033"/>
    <lineage>
        <taxon>Eukaryota</taxon>
        <taxon>Metazoa</taxon>
        <taxon>Spiralia</taxon>
        <taxon>Gnathifera</taxon>
        <taxon>Rotifera</taxon>
        <taxon>Eurotatoria</taxon>
        <taxon>Bdelloidea</taxon>
        <taxon>Philodinida</taxon>
        <taxon>Philodinidae</taxon>
        <taxon>Rotaria</taxon>
    </lineage>
</organism>
<accession>A0A815Z6P7</accession>
<comment type="caution">
    <text evidence="2">The sequence shown here is derived from an EMBL/GenBank/DDBJ whole genome shotgun (WGS) entry which is preliminary data.</text>
</comment>
<feature type="non-terminal residue" evidence="2">
    <location>
        <position position="61"/>
    </location>
</feature>
<dbReference type="Proteomes" id="UP000663854">
    <property type="component" value="Unassembled WGS sequence"/>
</dbReference>
<dbReference type="EMBL" id="CAJNOL010003982">
    <property type="protein sequence ID" value="CAF1578468.1"/>
    <property type="molecule type" value="Genomic_DNA"/>
</dbReference>
<name>A0A815Z6P7_9BILA</name>
<gene>
    <name evidence="2" type="ORF">JXQ802_LOCUS45959</name>
    <name evidence="1" type="ORF">PYM288_LOCUS30262</name>
</gene>
<dbReference type="AlphaFoldDB" id="A0A815Z6P7"/>
<reference evidence="2" key="1">
    <citation type="submission" date="2021-02" db="EMBL/GenBank/DDBJ databases">
        <authorList>
            <person name="Nowell W R."/>
        </authorList>
    </citation>
    <scope>NUCLEOTIDE SEQUENCE</scope>
</reference>
<keyword evidence="3" id="KW-1185">Reference proteome</keyword>
<protein>
    <submittedName>
        <fullName evidence="2">Uncharacterized protein</fullName>
    </submittedName>
</protein>
<evidence type="ECO:0000313" key="1">
    <source>
        <dbReference type="EMBL" id="CAF1307953.1"/>
    </source>
</evidence>